<dbReference type="KEGG" id="bsed:DN745_06425"/>
<dbReference type="OrthoDB" id="9927626at2"/>
<evidence type="ECO:0000313" key="2">
    <source>
        <dbReference type="Proteomes" id="UP000249799"/>
    </source>
</evidence>
<sequence>MRPETLKDILTSQFDAAAEGNEILIPEAKRVTLLLIAGDTLMPVVRVKSVRFAENYMAVTTDEQRYFVDADSLFGVRHEDFDAGSKDSRPGFNRS</sequence>
<reference evidence="1 2" key="1">
    <citation type="submission" date="2018-06" db="EMBL/GenBank/DDBJ databases">
        <title>Lujinxingia sediminis gen. nov. sp. nov., a new facultative anaerobic member of the class Deltaproteobacteria, and proposal of Lujinxingaceae fam. nov.</title>
        <authorList>
            <person name="Guo L.-Y."/>
            <person name="Li C.-M."/>
            <person name="Wang S."/>
            <person name="Du Z.-J."/>
        </authorList>
    </citation>
    <scope>NUCLEOTIDE SEQUENCE [LARGE SCALE GENOMIC DNA]</scope>
    <source>
        <strain evidence="1 2">FA350</strain>
    </source>
</reference>
<dbReference type="Proteomes" id="UP000249799">
    <property type="component" value="Chromosome"/>
</dbReference>
<dbReference type="AlphaFoldDB" id="A0A2Z4FJZ3"/>
<proteinExistence type="predicted"/>
<protein>
    <submittedName>
        <fullName evidence="1">Uncharacterized protein</fullName>
    </submittedName>
</protein>
<dbReference type="EMBL" id="CP030032">
    <property type="protein sequence ID" value="AWV88994.1"/>
    <property type="molecule type" value="Genomic_DNA"/>
</dbReference>
<name>A0A2Z4FJZ3_9DELT</name>
<keyword evidence="2" id="KW-1185">Reference proteome</keyword>
<gene>
    <name evidence="1" type="ORF">DN745_06425</name>
</gene>
<dbReference type="RefSeq" id="WP_111333126.1">
    <property type="nucleotide sequence ID" value="NZ_CP030032.1"/>
</dbReference>
<evidence type="ECO:0000313" key="1">
    <source>
        <dbReference type="EMBL" id="AWV88994.1"/>
    </source>
</evidence>
<organism evidence="1 2">
    <name type="scientific">Bradymonas sediminis</name>
    <dbReference type="NCBI Taxonomy" id="1548548"/>
    <lineage>
        <taxon>Bacteria</taxon>
        <taxon>Deltaproteobacteria</taxon>
        <taxon>Bradymonadales</taxon>
        <taxon>Bradymonadaceae</taxon>
        <taxon>Bradymonas</taxon>
    </lineage>
</organism>
<accession>A0A2Z4FJZ3</accession>